<dbReference type="EMBL" id="DRUC01000107">
    <property type="protein sequence ID" value="HHF48875.1"/>
    <property type="molecule type" value="Genomic_DNA"/>
</dbReference>
<dbReference type="InterPro" id="IPR050297">
    <property type="entry name" value="LipidA_mod_glycosyltrf_83"/>
</dbReference>
<keyword evidence="7 8" id="KW-0472">Membrane</keyword>
<feature type="domain" description="Glycosyltransferase RgtA/B/C/D-like" evidence="9">
    <location>
        <begin position="72"/>
        <end position="202"/>
    </location>
</feature>
<accession>A0A7J3TJC6</accession>
<evidence type="ECO:0000259" key="9">
    <source>
        <dbReference type="Pfam" id="PF13231"/>
    </source>
</evidence>
<feature type="transmembrane region" description="Helical" evidence="8">
    <location>
        <begin position="352"/>
        <end position="372"/>
    </location>
</feature>
<feature type="transmembrane region" description="Helical" evidence="8">
    <location>
        <begin position="141"/>
        <end position="159"/>
    </location>
</feature>
<protein>
    <recommendedName>
        <fullName evidence="9">Glycosyltransferase RgtA/B/C/D-like domain-containing protein</fullName>
    </recommendedName>
</protein>
<dbReference type="GO" id="GO:0008610">
    <property type="term" value="P:lipid biosynthetic process"/>
    <property type="evidence" value="ECO:0007669"/>
    <property type="project" value="UniProtKB-ARBA"/>
</dbReference>
<sequence>MNLVGFGNNKLLFATLLLIALMVTTSNIYFVFSNDVPQSWDPALHMYYSLIYFHLIKNFDMGNIVKVSNYYPPFFHLSSTLLYFLFGFSEKVAILTNIIYYFVLVYSVFRIGEILKDRKVGIISSIVVSVFPVLIEFQRVYMIDFALTSLVALTIYFYLRSKDFRDTKYSLLFGISFGLTELTKWIAFIYILPAIFAIFLVNYSTRCPYCYEVVKNGLKHGIRRFCSKKHLRLYEKVENRTNQYLNVGLSIILTFFTAAWWYLPNLNVTLARLTYFANIGGREGDPTFLTLQGWIYYANALIDHIGLLFALFFLISLFYFYKRDRLMGAMILISVAIPYVILTLLSNKDPRYIIPTLPFLAVSIGMFVGDLIESRSGKVLTSLILLFGVLNISAITFGQPALDSKIFHPKSPSKEDWKINELLKTIENSGGEGKVVVVLPDHQYLNGQSLEFYRLKNGYRFAVYNGVYIGYTTFVRNFDKISYIVIIEPREHKGVYGEEEKSLYEFFYEHKSEFKNVATFKLPDGTDLLLYKREQ</sequence>
<evidence type="ECO:0000256" key="4">
    <source>
        <dbReference type="ARBA" id="ARBA00022679"/>
    </source>
</evidence>
<evidence type="ECO:0000256" key="3">
    <source>
        <dbReference type="ARBA" id="ARBA00022676"/>
    </source>
</evidence>
<feature type="transmembrane region" description="Helical" evidence="8">
    <location>
        <begin position="81"/>
        <end position="108"/>
    </location>
</feature>
<feature type="transmembrane region" description="Helical" evidence="8">
    <location>
        <begin position="12"/>
        <end position="32"/>
    </location>
</feature>
<dbReference type="InterPro" id="IPR038731">
    <property type="entry name" value="RgtA/B/C-like"/>
</dbReference>
<feature type="transmembrane region" description="Helical" evidence="8">
    <location>
        <begin position="294"/>
        <end position="319"/>
    </location>
</feature>
<reference evidence="10" key="1">
    <citation type="journal article" date="2020" name="mSystems">
        <title>Genome- and Community-Level Interaction Insights into Carbon Utilization and Element Cycling Functions of Hydrothermarchaeota in Hydrothermal Sediment.</title>
        <authorList>
            <person name="Zhou Z."/>
            <person name="Liu Y."/>
            <person name="Xu W."/>
            <person name="Pan J."/>
            <person name="Luo Z.H."/>
            <person name="Li M."/>
        </authorList>
    </citation>
    <scope>NUCLEOTIDE SEQUENCE [LARGE SCALE GENOMIC DNA]</scope>
    <source>
        <strain evidence="10">SpSt-10</strain>
    </source>
</reference>
<feature type="transmembrane region" description="Helical" evidence="8">
    <location>
        <begin position="326"/>
        <end position="346"/>
    </location>
</feature>
<dbReference type="GO" id="GO:0005886">
    <property type="term" value="C:plasma membrane"/>
    <property type="evidence" value="ECO:0007669"/>
    <property type="project" value="UniProtKB-SubCell"/>
</dbReference>
<comment type="caution">
    <text evidence="10">The sequence shown here is derived from an EMBL/GenBank/DDBJ whole genome shotgun (WGS) entry which is preliminary data.</text>
</comment>
<organism evidence="10">
    <name type="scientific">Geoglobus ahangari</name>
    <dbReference type="NCBI Taxonomy" id="113653"/>
    <lineage>
        <taxon>Archaea</taxon>
        <taxon>Methanobacteriati</taxon>
        <taxon>Methanobacteriota</taxon>
        <taxon>Archaeoglobi</taxon>
        <taxon>Archaeoglobales</taxon>
        <taxon>Archaeoglobaceae</taxon>
        <taxon>Geoglobus</taxon>
    </lineage>
</organism>
<gene>
    <name evidence="10" type="ORF">ENL48_07135</name>
</gene>
<evidence type="ECO:0000256" key="7">
    <source>
        <dbReference type="ARBA" id="ARBA00023136"/>
    </source>
</evidence>
<feature type="transmembrane region" description="Helical" evidence="8">
    <location>
        <begin position="379"/>
        <end position="402"/>
    </location>
</feature>
<name>A0A7J3TJC6_9EURY</name>
<keyword evidence="5 8" id="KW-0812">Transmembrane</keyword>
<feature type="transmembrane region" description="Helical" evidence="8">
    <location>
        <begin position="244"/>
        <end position="263"/>
    </location>
</feature>
<proteinExistence type="predicted"/>
<dbReference type="PANTHER" id="PTHR33908">
    <property type="entry name" value="MANNOSYLTRANSFERASE YKCB-RELATED"/>
    <property type="match status" value="1"/>
</dbReference>
<keyword evidence="2" id="KW-1003">Cell membrane</keyword>
<comment type="subcellular location">
    <subcellularLocation>
        <location evidence="1">Cell membrane</location>
        <topology evidence="1">Multi-pass membrane protein</topology>
    </subcellularLocation>
</comment>
<evidence type="ECO:0000256" key="1">
    <source>
        <dbReference type="ARBA" id="ARBA00004651"/>
    </source>
</evidence>
<evidence type="ECO:0000256" key="6">
    <source>
        <dbReference type="ARBA" id="ARBA00022989"/>
    </source>
</evidence>
<keyword evidence="4" id="KW-0808">Transferase</keyword>
<dbReference type="Pfam" id="PF13231">
    <property type="entry name" value="PMT_2"/>
    <property type="match status" value="1"/>
</dbReference>
<dbReference type="PANTHER" id="PTHR33908:SF11">
    <property type="entry name" value="MEMBRANE PROTEIN"/>
    <property type="match status" value="1"/>
</dbReference>
<keyword evidence="6 8" id="KW-1133">Transmembrane helix</keyword>
<dbReference type="GO" id="GO:0016763">
    <property type="term" value="F:pentosyltransferase activity"/>
    <property type="evidence" value="ECO:0007669"/>
    <property type="project" value="TreeGrafter"/>
</dbReference>
<evidence type="ECO:0000256" key="8">
    <source>
        <dbReference type="SAM" id="Phobius"/>
    </source>
</evidence>
<evidence type="ECO:0000256" key="5">
    <source>
        <dbReference type="ARBA" id="ARBA00022692"/>
    </source>
</evidence>
<evidence type="ECO:0000313" key="10">
    <source>
        <dbReference type="EMBL" id="HHF48875.1"/>
    </source>
</evidence>
<dbReference type="AlphaFoldDB" id="A0A7J3TJC6"/>
<keyword evidence="3" id="KW-0328">Glycosyltransferase</keyword>
<evidence type="ECO:0000256" key="2">
    <source>
        <dbReference type="ARBA" id="ARBA00022475"/>
    </source>
</evidence>